<name>A0A0V8JME1_9BACI</name>
<keyword evidence="1" id="KW-0472">Membrane</keyword>
<comment type="caution">
    <text evidence="2">The sequence shown here is derived from an EMBL/GenBank/DDBJ whole genome shotgun (WGS) entry which is preliminary data.</text>
</comment>
<dbReference type="AlphaFoldDB" id="A0A0V8JME1"/>
<evidence type="ECO:0000313" key="3">
    <source>
        <dbReference type="Proteomes" id="UP000053681"/>
    </source>
</evidence>
<feature type="transmembrane region" description="Helical" evidence="1">
    <location>
        <begin position="58"/>
        <end position="79"/>
    </location>
</feature>
<proteinExistence type="predicted"/>
<dbReference type="Proteomes" id="UP000053681">
    <property type="component" value="Unassembled WGS sequence"/>
</dbReference>
<gene>
    <name evidence="2" type="ORF">AS180_10085</name>
</gene>
<dbReference type="EMBL" id="LNQP01000030">
    <property type="protein sequence ID" value="KSU88045.1"/>
    <property type="molecule type" value="Genomic_DNA"/>
</dbReference>
<organism evidence="2 3">
    <name type="scientific">Priestia veravalensis</name>
    <dbReference type="NCBI Taxonomy" id="1414648"/>
    <lineage>
        <taxon>Bacteria</taxon>
        <taxon>Bacillati</taxon>
        <taxon>Bacillota</taxon>
        <taxon>Bacilli</taxon>
        <taxon>Bacillales</taxon>
        <taxon>Bacillaceae</taxon>
        <taxon>Priestia</taxon>
    </lineage>
</organism>
<keyword evidence="3" id="KW-1185">Reference proteome</keyword>
<evidence type="ECO:0000256" key="1">
    <source>
        <dbReference type="SAM" id="Phobius"/>
    </source>
</evidence>
<protein>
    <submittedName>
        <fullName evidence="2">Uncharacterized protein</fullName>
    </submittedName>
</protein>
<keyword evidence="1" id="KW-1133">Transmembrane helix</keyword>
<dbReference type="RefSeq" id="WP_025909124.1">
    <property type="nucleotide sequence ID" value="NZ_KQ758646.1"/>
</dbReference>
<reference evidence="2 3" key="1">
    <citation type="submission" date="2015-11" db="EMBL/GenBank/DDBJ databases">
        <title>Bacillus caseinolyticus sp nov.</title>
        <authorList>
            <person name="Dastager S.G."/>
            <person name="Mawlankar R."/>
        </authorList>
    </citation>
    <scope>NUCLEOTIDE SEQUENCE [LARGE SCALE GENOMIC DNA]</scope>
    <source>
        <strain evidence="2 3">SGD-V-76</strain>
    </source>
</reference>
<accession>A0A0V8JME1</accession>
<sequence>MVKPFLYSLQLMIWSGYATVELLSKRDELTAKIILFFVFAYLAYGIAKMNVHSKKKAFFVTCSSLFVFFLGYTVIFLFIR</sequence>
<dbReference type="GeneID" id="93681757"/>
<keyword evidence="1" id="KW-0812">Transmembrane</keyword>
<evidence type="ECO:0000313" key="2">
    <source>
        <dbReference type="EMBL" id="KSU88045.1"/>
    </source>
</evidence>
<feature type="transmembrane region" description="Helical" evidence="1">
    <location>
        <begin position="29"/>
        <end position="46"/>
    </location>
</feature>